<name>A0A4T0LGG0_9BASI</name>
<dbReference type="PANTHER" id="PTHR19384">
    <property type="entry name" value="NITRIC OXIDE SYNTHASE-RELATED"/>
    <property type="match status" value="1"/>
</dbReference>
<dbReference type="Pfam" id="PF01558">
    <property type="entry name" value="POR"/>
    <property type="match status" value="1"/>
</dbReference>
<dbReference type="EC" id="1.8.1.2" evidence="4"/>
<dbReference type="EMBL" id="SPRX01000055">
    <property type="protein sequence ID" value="TIC63052.1"/>
    <property type="molecule type" value="Genomic_DNA"/>
</dbReference>
<evidence type="ECO:0000313" key="19">
    <source>
        <dbReference type="EMBL" id="TIC67561.1"/>
    </source>
</evidence>
<evidence type="ECO:0000313" key="18">
    <source>
        <dbReference type="EMBL" id="TIC66229.1"/>
    </source>
</evidence>
<evidence type="ECO:0000256" key="12">
    <source>
        <dbReference type="ARBA" id="ARBA00052219"/>
    </source>
</evidence>
<dbReference type="OrthoDB" id="1856718at2759"/>
<evidence type="ECO:0000256" key="11">
    <source>
        <dbReference type="ARBA" id="ARBA00023002"/>
    </source>
</evidence>
<gene>
    <name evidence="17" type="ORF">E3Q01_03593</name>
    <name evidence="18" type="ORF">E3Q02_01896</name>
    <name evidence="19" type="ORF">E3Q03_01866</name>
    <name evidence="16" type="ORF">E3Q22_00623</name>
</gene>
<protein>
    <recommendedName>
        <fullName evidence="4">assimilatory sulfite reductase (NADPH)</fullName>
        <ecNumber evidence="4">1.8.1.2</ecNumber>
    </recommendedName>
</protein>
<keyword evidence="7" id="KW-0288">FMN</keyword>
<keyword evidence="8" id="KW-0274">FAD</keyword>
<dbReference type="InterPro" id="IPR017927">
    <property type="entry name" value="FAD-bd_FR_type"/>
</dbReference>
<dbReference type="GO" id="GO:0010181">
    <property type="term" value="F:FMN binding"/>
    <property type="evidence" value="ECO:0007669"/>
    <property type="project" value="TreeGrafter"/>
</dbReference>
<evidence type="ECO:0000256" key="5">
    <source>
        <dbReference type="ARBA" id="ARBA00022448"/>
    </source>
</evidence>
<accession>A0A4T0LGG0</accession>
<evidence type="ECO:0000256" key="6">
    <source>
        <dbReference type="ARBA" id="ARBA00022630"/>
    </source>
</evidence>
<comment type="cofactor">
    <cofactor evidence="1">
        <name>FMN</name>
        <dbReference type="ChEBI" id="CHEBI:58210"/>
    </cofactor>
</comment>
<dbReference type="Proteomes" id="UP000310685">
    <property type="component" value="Unassembled WGS sequence"/>
</dbReference>
<dbReference type="Gene3D" id="2.40.30.10">
    <property type="entry name" value="Translation factors"/>
    <property type="match status" value="1"/>
</dbReference>
<evidence type="ECO:0000256" key="3">
    <source>
        <dbReference type="ARBA" id="ARBA00004774"/>
    </source>
</evidence>
<sequence length="999" mass="109707">MPGSLNPPISSEGPSAIAQPISQQRDKFEKMPSIVDSGIGTPVSSEQSLSPQNSNKAGQSILKSALNAVEYNVSANSNSIFLYDSARYDGFGQDLSDDRVQLMQDRPGSGAAVSGYSRASQVATISVLINSQSLKNFIPTLKTYKEKSKLVLQVNTYERDSELNLKSGFTSILDAANQLENYTILLSATAQDIVNNSQLAYEIPGNVIHAFDGIYAAREKSALDQVKPPSTAVTFHSASPVTKALVVPASDISNALLSSLDSSYGLVVIHKLRPLSMKALSDSIPSSIENLLVYNEEKAQGVLLNDVVSAVFNAQRKIKVNAFSDITPFLSSQEATSKSCVFVEQPDQVSADLVGSLFSQNKQLSTKIQTAYDHFIGQTGLALSHIKIGKEVQESALTLPTESSVDFLNVNISSLKATNVFEYVKKGGIVLLDGPLQSPEEVPAKLPYADKKTIIEKGIRVWAVDSAAISEEHQSVATLIAFLLLFTSSVPRLPESIKSLVRAFLPDVTNLDSIIENTEESLYEAIVDESSWLALQPGKEIKPDNRLVGISFNGLSQTAVGTKEEQLNDKVKAIKGSWVEPAWQLLFNESFTTGEDVYERPLATLKPSLPEDTYLVTVKETRRLTPDDYDRNVFHISFDTNGTDLKYEIGEALGVYGHNDINEVKDFLSWYGLPENGVINVQHDNGKVETRSVLQVFQQDIDIFGKPPKSFLASLEEYATSREEQRALRFISSAEGSSTFKKLSEIDTLTYADVLRKFPTAKPPVEELIHLIGEIHPRHYSIASANAVVGNQVDLLIVTVEWATPSGSPRYGQCTRYLAGLEVGTKVAVSIKPSVMKLPERDDAPIIMAGLGTGAAPFRAFIQYRAWQREQGIDVGPLVYYFGSRYRSAEYLYGEELEAYLSAGVLTHMGLAFSRDGKGKVYIQHKMMEDKKILHKMLSRKSEGGDEGSFFLCGPTWPVPDVYEALCGSYIEAGGKTREDAENSIEDMKEDERYVLEVY</sequence>
<dbReference type="FunFam" id="1.20.990.10:FF:000010">
    <property type="entry name" value="Sulfite reductase [NADPH] flavoprotein component"/>
    <property type="match status" value="1"/>
</dbReference>
<dbReference type="SUPFAM" id="SSF63380">
    <property type="entry name" value="Riboflavin synthase domain-like"/>
    <property type="match status" value="1"/>
</dbReference>
<proteinExistence type="predicted"/>
<dbReference type="InterPro" id="IPR003097">
    <property type="entry name" value="CysJ-like_FAD-binding"/>
</dbReference>
<comment type="function">
    <text evidence="13">This enzyme catalyzes the 6-electron reduction of sulfite to sulfide. This is one of several activities required for the biosynthesis of L-cysteine from sulfate.</text>
</comment>
<dbReference type="SUPFAM" id="SSF52343">
    <property type="entry name" value="Ferredoxin reductase-like, C-terminal NADP-linked domain"/>
    <property type="match status" value="1"/>
</dbReference>
<comment type="pathway">
    <text evidence="3">Sulfur metabolism; hydrogen sulfide biosynthesis; hydrogen sulfide from sulfite (NADPH route): step 1/1.</text>
</comment>
<reference evidence="20 21" key="1">
    <citation type="submission" date="2019-03" db="EMBL/GenBank/DDBJ databases">
        <title>Sequencing 25 genomes of Wallemia mellicola.</title>
        <authorList>
            <person name="Gostincar C."/>
        </authorList>
    </citation>
    <scope>NUCLEOTIDE SEQUENCE [LARGE SCALE GENOMIC DNA]</scope>
    <source>
        <strain evidence="18 21">EXF-1274</strain>
        <strain evidence="19 20">EXF-1277</strain>
        <strain evidence="16 22">EXF-6152</strain>
        <strain evidence="17 23">EXF-757</strain>
    </source>
</reference>
<evidence type="ECO:0000256" key="8">
    <source>
        <dbReference type="ARBA" id="ARBA00022827"/>
    </source>
</evidence>
<keyword evidence="6" id="KW-0285">Flavoprotein</keyword>
<dbReference type="GO" id="GO:0005829">
    <property type="term" value="C:cytosol"/>
    <property type="evidence" value="ECO:0007669"/>
    <property type="project" value="TreeGrafter"/>
</dbReference>
<comment type="cofactor">
    <cofactor evidence="2">
        <name>FAD</name>
        <dbReference type="ChEBI" id="CHEBI:57692"/>
    </cofactor>
</comment>
<dbReference type="Proteomes" id="UP000310708">
    <property type="component" value="Unassembled WGS sequence"/>
</dbReference>
<evidence type="ECO:0000256" key="9">
    <source>
        <dbReference type="ARBA" id="ARBA00022857"/>
    </source>
</evidence>
<dbReference type="AlphaFoldDB" id="A0A4T0LGG0"/>
<dbReference type="OMA" id="WEIPELE"/>
<evidence type="ECO:0000313" key="23">
    <source>
        <dbReference type="Proteomes" id="UP000310708"/>
    </source>
</evidence>
<keyword evidence="10" id="KW-0249">Electron transport</keyword>
<dbReference type="InterPro" id="IPR023173">
    <property type="entry name" value="NADPH_Cyt_P450_Rdtase_alpha"/>
</dbReference>
<dbReference type="InterPro" id="IPR001709">
    <property type="entry name" value="Flavoprot_Pyr_Nucl_cyt_Rdtase"/>
</dbReference>
<dbReference type="GO" id="GO:0050660">
    <property type="term" value="F:flavin adenine dinucleotide binding"/>
    <property type="evidence" value="ECO:0007669"/>
    <property type="project" value="TreeGrafter"/>
</dbReference>
<dbReference type="InterPro" id="IPR019752">
    <property type="entry name" value="Pyrv/ketoisovalerate_OxRed_cat"/>
</dbReference>
<feature type="domain" description="FAD-binding FR-type" evidence="15">
    <location>
        <begin position="611"/>
        <end position="840"/>
    </location>
</feature>
<dbReference type="InterPro" id="IPR017938">
    <property type="entry name" value="Riboflavin_synthase-like_b-brl"/>
</dbReference>
<dbReference type="Gene3D" id="1.20.990.10">
    <property type="entry name" value="NADPH-cytochrome p450 Reductase, Chain A, domain 3"/>
    <property type="match status" value="1"/>
</dbReference>
<feature type="region of interest" description="Disordered" evidence="14">
    <location>
        <begin position="1"/>
        <end position="56"/>
    </location>
</feature>
<dbReference type="InterPro" id="IPR002869">
    <property type="entry name" value="Pyrv_flavodox_OxRed_cen"/>
</dbReference>
<dbReference type="PROSITE" id="PS51384">
    <property type="entry name" value="FAD_FR"/>
    <property type="match status" value="1"/>
</dbReference>
<keyword evidence="5" id="KW-0813">Transport</keyword>
<organism evidence="16 22">
    <name type="scientific">Wallemia mellicola</name>
    <dbReference type="NCBI Taxonomy" id="1708541"/>
    <lineage>
        <taxon>Eukaryota</taxon>
        <taxon>Fungi</taxon>
        <taxon>Dikarya</taxon>
        <taxon>Basidiomycota</taxon>
        <taxon>Wallemiomycotina</taxon>
        <taxon>Wallemiomycetes</taxon>
        <taxon>Wallemiales</taxon>
        <taxon>Wallemiaceae</taxon>
        <taxon>Wallemia</taxon>
    </lineage>
</organism>
<evidence type="ECO:0000313" key="17">
    <source>
        <dbReference type="EMBL" id="TIC63052.1"/>
    </source>
</evidence>
<feature type="compositionally biased region" description="Polar residues" evidence="14">
    <location>
        <begin position="42"/>
        <end position="56"/>
    </location>
</feature>
<evidence type="ECO:0000256" key="7">
    <source>
        <dbReference type="ARBA" id="ARBA00022643"/>
    </source>
</evidence>
<comment type="catalytic activity">
    <reaction evidence="12">
        <text>hydrogen sulfide + 3 NADP(+) + 3 H2O = sulfite + 3 NADPH + 4 H(+)</text>
        <dbReference type="Rhea" id="RHEA:13801"/>
        <dbReference type="ChEBI" id="CHEBI:15377"/>
        <dbReference type="ChEBI" id="CHEBI:15378"/>
        <dbReference type="ChEBI" id="CHEBI:17359"/>
        <dbReference type="ChEBI" id="CHEBI:29919"/>
        <dbReference type="ChEBI" id="CHEBI:57783"/>
        <dbReference type="ChEBI" id="CHEBI:58349"/>
        <dbReference type="EC" id="1.8.1.2"/>
    </reaction>
</comment>
<dbReference type="EMBL" id="SPRV01000016">
    <property type="protein sequence ID" value="TIC67561.1"/>
    <property type="molecule type" value="Genomic_DNA"/>
</dbReference>
<dbReference type="PANTHER" id="PTHR19384:SF109">
    <property type="entry name" value="SULFITE REDUCTASE [NADPH] FLAVOPROTEIN COMPONENT"/>
    <property type="match status" value="1"/>
</dbReference>
<dbReference type="EMBL" id="SPRC01000004">
    <property type="protein sequence ID" value="TIB81853.1"/>
    <property type="molecule type" value="Genomic_DNA"/>
</dbReference>
<dbReference type="Pfam" id="PF00667">
    <property type="entry name" value="FAD_binding_1"/>
    <property type="match status" value="1"/>
</dbReference>
<dbReference type="EMBL" id="SPRW01000017">
    <property type="protein sequence ID" value="TIC66229.1"/>
    <property type="molecule type" value="Genomic_DNA"/>
</dbReference>
<evidence type="ECO:0000256" key="1">
    <source>
        <dbReference type="ARBA" id="ARBA00001917"/>
    </source>
</evidence>
<evidence type="ECO:0000313" key="21">
    <source>
        <dbReference type="Proteomes" id="UP000309601"/>
    </source>
</evidence>
<dbReference type="SUPFAM" id="SSF53323">
    <property type="entry name" value="Pyruvate-ferredoxin oxidoreductase, PFOR, domain III"/>
    <property type="match status" value="1"/>
</dbReference>
<evidence type="ECO:0000256" key="4">
    <source>
        <dbReference type="ARBA" id="ARBA00012604"/>
    </source>
</evidence>
<dbReference type="Proteomes" id="UP000305362">
    <property type="component" value="Unassembled WGS sequence"/>
</dbReference>
<dbReference type="InterPro" id="IPR001433">
    <property type="entry name" value="OxRdtase_FAD/NAD-bd"/>
</dbReference>
<dbReference type="Gene3D" id="3.40.50.80">
    <property type="entry name" value="Nucleotide-binding domain of ferredoxin-NADP reductase (FNR) module"/>
    <property type="match status" value="1"/>
</dbReference>
<dbReference type="GO" id="GO:0004783">
    <property type="term" value="F:sulfite reductase (NADPH) activity"/>
    <property type="evidence" value="ECO:0007669"/>
    <property type="project" value="UniProtKB-EC"/>
</dbReference>
<dbReference type="PRINTS" id="PR00371">
    <property type="entry name" value="FPNCR"/>
</dbReference>
<evidence type="ECO:0000256" key="13">
    <source>
        <dbReference type="ARBA" id="ARBA00059320"/>
    </source>
</evidence>
<dbReference type="CDD" id="cd06207">
    <property type="entry name" value="CyPoR_like"/>
    <property type="match status" value="1"/>
</dbReference>
<evidence type="ECO:0000313" key="22">
    <source>
        <dbReference type="Proteomes" id="UP000310685"/>
    </source>
</evidence>
<dbReference type="GO" id="GO:0016903">
    <property type="term" value="F:oxidoreductase activity, acting on the aldehyde or oxo group of donors"/>
    <property type="evidence" value="ECO:0007669"/>
    <property type="project" value="InterPro"/>
</dbReference>
<comment type="caution">
    <text evidence="16">The sequence shown here is derived from an EMBL/GenBank/DDBJ whole genome shotgun (WGS) entry which is preliminary data.</text>
</comment>
<keyword evidence="11" id="KW-0560">Oxidoreductase</keyword>
<dbReference type="FunFam" id="3.40.50.80:FF:000033">
    <property type="entry name" value="Sulfite reductase (NADPH) flavoprotein alpha-component"/>
    <property type="match status" value="1"/>
</dbReference>
<evidence type="ECO:0000313" key="20">
    <source>
        <dbReference type="Proteomes" id="UP000305362"/>
    </source>
</evidence>
<dbReference type="Pfam" id="PF00175">
    <property type="entry name" value="NAD_binding_1"/>
    <property type="match status" value="1"/>
</dbReference>
<dbReference type="Gene3D" id="3.40.920.10">
    <property type="entry name" value="Pyruvate-ferredoxin oxidoreductase, PFOR, domain III"/>
    <property type="match status" value="1"/>
</dbReference>
<evidence type="ECO:0000256" key="2">
    <source>
        <dbReference type="ARBA" id="ARBA00001974"/>
    </source>
</evidence>
<dbReference type="Proteomes" id="UP000309601">
    <property type="component" value="Unassembled WGS sequence"/>
</dbReference>
<evidence type="ECO:0000256" key="10">
    <source>
        <dbReference type="ARBA" id="ARBA00022982"/>
    </source>
</evidence>
<dbReference type="Gene3D" id="3.40.50.970">
    <property type="match status" value="1"/>
</dbReference>
<evidence type="ECO:0000256" key="14">
    <source>
        <dbReference type="SAM" id="MobiDB-lite"/>
    </source>
</evidence>
<evidence type="ECO:0000259" key="15">
    <source>
        <dbReference type="PROSITE" id="PS51384"/>
    </source>
</evidence>
<dbReference type="InterPro" id="IPR039261">
    <property type="entry name" value="FNR_nucleotide-bd"/>
</dbReference>
<evidence type="ECO:0000313" key="16">
    <source>
        <dbReference type="EMBL" id="TIB81853.1"/>
    </source>
</evidence>
<keyword evidence="9" id="KW-0521">NADP</keyword>